<feature type="transmembrane region" description="Helical" evidence="1">
    <location>
        <begin position="44"/>
        <end position="66"/>
    </location>
</feature>
<dbReference type="EMBL" id="CAJNAP010000001">
    <property type="protein sequence ID" value="CAE6483313.1"/>
    <property type="molecule type" value="Genomic_DNA"/>
</dbReference>
<keyword evidence="1" id="KW-0812">Transmembrane</keyword>
<feature type="transmembrane region" description="Helical" evidence="1">
    <location>
        <begin position="107"/>
        <end position="124"/>
    </location>
</feature>
<feature type="transmembrane region" description="Helical" evidence="1">
    <location>
        <begin position="314"/>
        <end position="333"/>
    </location>
</feature>
<feature type="transmembrane region" description="Helical" evidence="1">
    <location>
        <begin position="20"/>
        <end position="38"/>
    </location>
</feature>
<dbReference type="Proteomes" id="UP000601736">
    <property type="component" value="Unassembled WGS sequence"/>
</dbReference>
<protein>
    <submittedName>
        <fullName evidence="2">Uncharacterized protein</fullName>
    </submittedName>
</protein>
<feature type="transmembrane region" description="Helical" evidence="1">
    <location>
        <begin position="78"/>
        <end position="101"/>
    </location>
</feature>
<name>A0A8H8YX21_9PROT</name>
<evidence type="ECO:0000313" key="3">
    <source>
        <dbReference type="Proteomes" id="UP000601736"/>
    </source>
</evidence>
<feature type="transmembrane region" description="Helical" evidence="1">
    <location>
        <begin position="285"/>
        <end position="302"/>
    </location>
</feature>
<feature type="transmembrane region" description="Helical" evidence="1">
    <location>
        <begin position="162"/>
        <end position="182"/>
    </location>
</feature>
<gene>
    <name evidence="2" type="ORF">NMYAN_10061</name>
</gene>
<evidence type="ECO:0000313" key="2">
    <source>
        <dbReference type="EMBL" id="CAE6483313.1"/>
    </source>
</evidence>
<feature type="transmembrane region" description="Helical" evidence="1">
    <location>
        <begin position="345"/>
        <end position="366"/>
    </location>
</feature>
<feature type="transmembrane region" description="Helical" evidence="1">
    <location>
        <begin position="372"/>
        <end position="398"/>
    </location>
</feature>
<evidence type="ECO:0000256" key="1">
    <source>
        <dbReference type="SAM" id="Phobius"/>
    </source>
</evidence>
<organism evidence="2 3">
    <name type="scientific">Nitrosomonas nitrosa</name>
    <dbReference type="NCBI Taxonomy" id="52442"/>
    <lineage>
        <taxon>Bacteria</taxon>
        <taxon>Pseudomonadati</taxon>
        <taxon>Pseudomonadota</taxon>
        <taxon>Betaproteobacteria</taxon>
        <taxon>Nitrosomonadales</taxon>
        <taxon>Nitrosomonadaceae</taxon>
        <taxon>Nitrosomonas</taxon>
    </lineage>
</organism>
<proteinExistence type="predicted"/>
<accession>A0A8H8YX21</accession>
<feature type="transmembrane region" description="Helical" evidence="1">
    <location>
        <begin position="243"/>
        <end position="265"/>
    </location>
</feature>
<sequence>MISITKLTSILKKFAPSALVFLFGVGALYLADLIIAASGDNESIALWATLKSFMMIASTFALFGINQLLVREPKAMRLLTQVGGTNILAVSLVLGIIGAYFDLVPSILVGIVAIAGFSFSNLAFQWLRSNLQITAAYLANGSWRVLFLLGILVFFISGNADIGMILTGSFVISSLIIVGLITQNPAKKELISLHDDIRSVKDIYLIGSSYFLAAISLSIATYGENLVVHQIGTTADVAQYFRASVVFLFPGMILNQYLATVIGLAVREEESRVLDHLRHHFWKGVAGLLLLWPILLAVGYMLEMLVYGETSTPLLLATLLVVASCVRLAYILPSSFIGVVASRRILFNTSIIYLICAFSLPLLSLLFHSLGIATVISVALASLISWTLRCAVGAGLVYRRLATVTLENK</sequence>
<feature type="transmembrane region" description="Helical" evidence="1">
    <location>
        <begin position="136"/>
        <end position="156"/>
    </location>
</feature>
<dbReference type="AlphaFoldDB" id="A0A8H8YX21"/>
<feature type="transmembrane region" description="Helical" evidence="1">
    <location>
        <begin position="203"/>
        <end position="223"/>
    </location>
</feature>
<keyword evidence="1" id="KW-0472">Membrane</keyword>
<reference evidence="2" key="1">
    <citation type="submission" date="2021-02" db="EMBL/GenBank/DDBJ databases">
        <authorList>
            <person name="Han P."/>
        </authorList>
    </citation>
    <scope>NUCLEOTIDE SEQUENCE</scope>
    <source>
        <strain evidence="2">Nitrosomonas nitrosa 18-3D</strain>
    </source>
</reference>
<keyword evidence="1" id="KW-1133">Transmembrane helix</keyword>
<comment type="caution">
    <text evidence="2">The sequence shown here is derived from an EMBL/GenBank/DDBJ whole genome shotgun (WGS) entry which is preliminary data.</text>
</comment>